<keyword evidence="4 7" id="KW-0812">Transmembrane</keyword>
<comment type="caution">
    <text evidence="11">The sequence shown here is derived from an EMBL/GenBank/DDBJ whole genome shotgun (WGS) entry which is preliminary data.</text>
</comment>
<feature type="domain" description="Nucleoside transporter/FeoB GTPase Gate" evidence="10">
    <location>
        <begin position="168"/>
        <end position="267"/>
    </location>
</feature>
<evidence type="ECO:0000259" key="8">
    <source>
        <dbReference type="Pfam" id="PF01773"/>
    </source>
</evidence>
<evidence type="ECO:0000259" key="9">
    <source>
        <dbReference type="Pfam" id="PF07662"/>
    </source>
</evidence>
<dbReference type="InterPro" id="IPR011642">
    <property type="entry name" value="Gate_dom"/>
</dbReference>
<evidence type="ECO:0000256" key="1">
    <source>
        <dbReference type="ARBA" id="ARBA00004651"/>
    </source>
</evidence>
<dbReference type="Pfam" id="PF07662">
    <property type="entry name" value="Nucleos_tra2_C"/>
    <property type="match status" value="1"/>
</dbReference>
<evidence type="ECO:0000256" key="2">
    <source>
        <dbReference type="ARBA" id="ARBA00009033"/>
    </source>
</evidence>
<name>A0A644Y8E4_9ZZZZ</name>
<dbReference type="InterPro" id="IPR011657">
    <property type="entry name" value="CNT_C_dom"/>
</dbReference>
<evidence type="ECO:0000313" key="11">
    <source>
        <dbReference type="EMBL" id="MPM24836.1"/>
    </source>
</evidence>
<evidence type="ECO:0000256" key="3">
    <source>
        <dbReference type="ARBA" id="ARBA00022475"/>
    </source>
</evidence>
<feature type="domain" description="Concentrative nucleoside transporter C-terminal" evidence="9">
    <location>
        <begin position="280"/>
        <end position="499"/>
    </location>
</feature>
<dbReference type="InterPro" id="IPR002668">
    <property type="entry name" value="CNT_N_dom"/>
</dbReference>
<feature type="transmembrane region" description="Helical" evidence="7">
    <location>
        <begin position="378"/>
        <end position="397"/>
    </location>
</feature>
<feature type="transmembrane region" description="Helical" evidence="7">
    <location>
        <begin position="442"/>
        <end position="467"/>
    </location>
</feature>
<organism evidence="11">
    <name type="scientific">bioreactor metagenome</name>
    <dbReference type="NCBI Taxonomy" id="1076179"/>
    <lineage>
        <taxon>unclassified sequences</taxon>
        <taxon>metagenomes</taxon>
        <taxon>ecological metagenomes</taxon>
    </lineage>
</organism>
<evidence type="ECO:0000256" key="5">
    <source>
        <dbReference type="ARBA" id="ARBA00022989"/>
    </source>
</evidence>
<keyword evidence="5 7" id="KW-1133">Transmembrane helix</keyword>
<protein>
    <submittedName>
        <fullName evidence="11">Putative nucleoside permease NupX</fullName>
    </submittedName>
</protein>
<feature type="transmembrane region" description="Helical" evidence="7">
    <location>
        <begin position="243"/>
        <end position="265"/>
    </location>
</feature>
<dbReference type="PANTHER" id="PTHR10590">
    <property type="entry name" value="SODIUM/NUCLEOSIDE COTRANSPORTER"/>
    <property type="match status" value="1"/>
</dbReference>
<dbReference type="Pfam" id="PF07670">
    <property type="entry name" value="Gate"/>
    <property type="match status" value="1"/>
</dbReference>
<dbReference type="PANTHER" id="PTHR10590:SF4">
    <property type="entry name" value="SOLUTE CARRIER FAMILY 28 MEMBER 3"/>
    <property type="match status" value="1"/>
</dbReference>
<proteinExistence type="inferred from homology"/>
<feature type="domain" description="Concentrative nucleoside transporter N-terminal" evidence="8">
    <location>
        <begin position="84"/>
        <end position="157"/>
    </location>
</feature>
<feature type="transmembrane region" description="Helical" evidence="7">
    <location>
        <begin position="479"/>
        <end position="502"/>
    </location>
</feature>
<dbReference type="GO" id="GO:0015293">
    <property type="term" value="F:symporter activity"/>
    <property type="evidence" value="ECO:0007669"/>
    <property type="project" value="TreeGrafter"/>
</dbReference>
<accession>A0A644Y8E4</accession>
<sequence length="503" mass="53887">MKKLFLILSLLLIAVIPASAELQDNDPGIEPSQIQDSTIVTTEETVAVTSAVDAAPSVAPNPYKDILAKKEFVFNIGSILRGILGMAVLVLIAWLFSADRKKVNWKTVGFALFLQFIIAISVIAFPAVQSIFEFLGSLFVAVLDWTKAGTNFLFGSLMNIESFGFIFVLQILPTIIFFSALTSLFFYLGILQRVVWAMAWLLTKGLNLTGAESLSTAGNIFLGQTEAPLMVKEYIPKMTKSEIMLIMTAGMSTMAGGVLAAYIGMLGGGDRVMELEFAKHLLSASIMAAPGAIAMAKILKPQTEEIDNSVEVPKEKIGKNVLDAISNGTTEGLKLAANVGAMLLVFYALIAGFNAIFMKIGDITSLNIFIADLTNNRFEGLSMQFILSYLFAPVIWLTGVSGSDIDLVGRLLGEKLIMTEFIGYQSLAEMIQNGAFTNSKSVIMATYVLCGFANFASIGIIIGGVGGMAPNQKPTLSAYGFRALLGSTLVALMSAAMIGMLIA</sequence>
<dbReference type="GO" id="GO:0005337">
    <property type="term" value="F:nucleoside transmembrane transporter activity"/>
    <property type="evidence" value="ECO:0007669"/>
    <property type="project" value="InterPro"/>
</dbReference>
<feature type="transmembrane region" description="Helical" evidence="7">
    <location>
        <begin position="108"/>
        <end position="132"/>
    </location>
</feature>
<dbReference type="EMBL" id="VSSQ01004354">
    <property type="protein sequence ID" value="MPM24836.1"/>
    <property type="molecule type" value="Genomic_DNA"/>
</dbReference>
<feature type="transmembrane region" description="Helical" evidence="7">
    <location>
        <begin position="72"/>
        <end position="96"/>
    </location>
</feature>
<keyword evidence="3" id="KW-1003">Cell membrane</keyword>
<comment type="similarity">
    <text evidence="2">Belongs to the concentrative nucleoside transporter (CNT) (TC 2.A.41) family.</text>
</comment>
<feature type="transmembrane region" description="Helical" evidence="7">
    <location>
        <begin position="335"/>
        <end position="357"/>
    </location>
</feature>
<dbReference type="GO" id="GO:0005886">
    <property type="term" value="C:plasma membrane"/>
    <property type="evidence" value="ECO:0007669"/>
    <property type="project" value="UniProtKB-SubCell"/>
</dbReference>
<dbReference type="InterPro" id="IPR008276">
    <property type="entry name" value="C_nuclsd_transpt"/>
</dbReference>
<comment type="subcellular location">
    <subcellularLocation>
        <location evidence="1">Cell membrane</location>
        <topology evidence="1">Multi-pass membrane protein</topology>
    </subcellularLocation>
</comment>
<reference evidence="11" key="1">
    <citation type="submission" date="2019-08" db="EMBL/GenBank/DDBJ databases">
        <authorList>
            <person name="Kucharzyk K."/>
            <person name="Murdoch R.W."/>
            <person name="Higgins S."/>
            <person name="Loffler F."/>
        </authorList>
    </citation>
    <scope>NUCLEOTIDE SEQUENCE</scope>
</reference>
<evidence type="ECO:0000259" key="10">
    <source>
        <dbReference type="Pfam" id="PF07670"/>
    </source>
</evidence>
<keyword evidence="6 7" id="KW-0472">Membrane</keyword>
<evidence type="ECO:0000256" key="6">
    <source>
        <dbReference type="ARBA" id="ARBA00023136"/>
    </source>
</evidence>
<dbReference type="Pfam" id="PF01773">
    <property type="entry name" value="Nucleos_tra2_N"/>
    <property type="match status" value="1"/>
</dbReference>
<evidence type="ECO:0000256" key="4">
    <source>
        <dbReference type="ARBA" id="ARBA00022692"/>
    </source>
</evidence>
<evidence type="ECO:0000256" key="7">
    <source>
        <dbReference type="SAM" id="Phobius"/>
    </source>
</evidence>
<gene>
    <name evidence="11" type="primary">nupX_3</name>
    <name evidence="11" type="ORF">SDC9_71322</name>
</gene>
<dbReference type="AlphaFoldDB" id="A0A644Y8E4"/>